<feature type="transmembrane region" description="Helical" evidence="6">
    <location>
        <begin position="111"/>
        <end position="130"/>
    </location>
</feature>
<dbReference type="PANTHER" id="PTHR23502:SF47">
    <property type="entry name" value="MAJOR FACILITATOR SUPERFAMILY (MFS) PROFILE DOMAIN-CONTAINING PROTEIN-RELATED"/>
    <property type="match status" value="1"/>
</dbReference>
<dbReference type="InterPro" id="IPR020846">
    <property type="entry name" value="MFS_dom"/>
</dbReference>
<dbReference type="OrthoDB" id="2544694at2759"/>
<evidence type="ECO:0000313" key="8">
    <source>
        <dbReference type="EMBL" id="RKU46325.1"/>
    </source>
</evidence>
<feature type="compositionally biased region" description="Polar residues" evidence="5">
    <location>
        <begin position="14"/>
        <end position="25"/>
    </location>
</feature>
<comment type="subcellular location">
    <subcellularLocation>
        <location evidence="1">Membrane</location>
        <topology evidence="1">Multi-pass membrane protein</topology>
    </subcellularLocation>
</comment>
<name>A0A420YEI7_9PEZI</name>
<dbReference type="PROSITE" id="PS00216">
    <property type="entry name" value="SUGAR_TRANSPORT_1"/>
    <property type="match status" value="1"/>
</dbReference>
<keyword evidence="4 6" id="KW-0472">Membrane</keyword>
<proteinExistence type="predicted"/>
<reference evidence="8 9" key="1">
    <citation type="submission" date="2018-08" db="EMBL/GenBank/DDBJ databases">
        <title>Draft genome of the lignicolous fungus Coniochaeta pulveracea.</title>
        <authorList>
            <person name="Borstlap C.J."/>
            <person name="De Witt R.N."/>
            <person name="Botha A."/>
            <person name="Volschenk H."/>
        </authorList>
    </citation>
    <scope>NUCLEOTIDE SEQUENCE [LARGE SCALE GENOMIC DNA]</scope>
    <source>
        <strain evidence="8 9">CAB683</strain>
    </source>
</reference>
<feature type="domain" description="Major facilitator superfamily (MFS) profile" evidence="7">
    <location>
        <begin position="51"/>
        <end position="422"/>
    </location>
</feature>
<feature type="region of interest" description="Disordered" evidence="5">
    <location>
        <begin position="11"/>
        <end position="30"/>
    </location>
</feature>
<evidence type="ECO:0000256" key="5">
    <source>
        <dbReference type="SAM" id="MobiDB-lite"/>
    </source>
</evidence>
<accession>A0A420YEI7</accession>
<dbReference type="GO" id="GO:0042908">
    <property type="term" value="P:xenobiotic transport"/>
    <property type="evidence" value="ECO:0007669"/>
    <property type="project" value="UniProtKB-ARBA"/>
</dbReference>
<evidence type="ECO:0000259" key="7">
    <source>
        <dbReference type="PROSITE" id="PS50850"/>
    </source>
</evidence>
<protein>
    <recommendedName>
        <fullName evidence="7">Major facilitator superfamily (MFS) profile domain-containing protein</fullName>
    </recommendedName>
</protein>
<dbReference type="GO" id="GO:0140115">
    <property type="term" value="P:export across plasma membrane"/>
    <property type="evidence" value="ECO:0007669"/>
    <property type="project" value="UniProtKB-ARBA"/>
</dbReference>
<dbReference type="InterPro" id="IPR036259">
    <property type="entry name" value="MFS_trans_sf"/>
</dbReference>
<feature type="transmembrane region" description="Helical" evidence="6">
    <location>
        <begin position="282"/>
        <end position="303"/>
    </location>
</feature>
<dbReference type="Gene3D" id="1.20.1250.20">
    <property type="entry name" value="MFS general substrate transporter like domains"/>
    <property type="match status" value="1"/>
</dbReference>
<gene>
    <name evidence="8" type="ORF">DL546_008305</name>
</gene>
<keyword evidence="3 6" id="KW-1133">Transmembrane helix</keyword>
<evidence type="ECO:0000313" key="9">
    <source>
        <dbReference type="Proteomes" id="UP000275385"/>
    </source>
</evidence>
<dbReference type="GO" id="GO:0005886">
    <property type="term" value="C:plasma membrane"/>
    <property type="evidence" value="ECO:0007669"/>
    <property type="project" value="TreeGrafter"/>
</dbReference>
<dbReference type="AlphaFoldDB" id="A0A420YEI7"/>
<evidence type="ECO:0000256" key="1">
    <source>
        <dbReference type="ARBA" id="ARBA00004141"/>
    </source>
</evidence>
<organism evidence="8 9">
    <name type="scientific">Coniochaeta pulveracea</name>
    <dbReference type="NCBI Taxonomy" id="177199"/>
    <lineage>
        <taxon>Eukaryota</taxon>
        <taxon>Fungi</taxon>
        <taxon>Dikarya</taxon>
        <taxon>Ascomycota</taxon>
        <taxon>Pezizomycotina</taxon>
        <taxon>Sordariomycetes</taxon>
        <taxon>Sordariomycetidae</taxon>
        <taxon>Coniochaetales</taxon>
        <taxon>Coniochaetaceae</taxon>
        <taxon>Coniochaeta</taxon>
    </lineage>
</organism>
<evidence type="ECO:0000256" key="4">
    <source>
        <dbReference type="ARBA" id="ARBA00023136"/>
    </source>
</evidence>
<feature type="transmembrane region" description="Helical" evidence="6">
    <location>
        <begin position="49"/>
        <end position="75"/>
    </location>
</feature>
<comment type="caution">
    <text evidence="8">The sequence shown here is derived from an EMBL/GenBank/DDBJ whole genome shotgun (WGS) entry which is preliminary data.</text>
</comment>
<dbReference type="Proteomes" id="UP000275385">
    <property type="component" value="Unassembled WGS sequence"/>
</dbReference>
<dbReference type="Pfam" id="PF07690">
    <property type="entry name" value="MFS_1"/>
    <property type="match status" value="1"/>
</dbReference>
<sequence>MASTNGIHEVTPLLGSQANGGTMPNSLVELTGPDDPLNPQSSMPQWRKWLSAVLLGAMTFAATFSSAVLATVSEALMKDLDATREEVAMVTSVFVFGFAAGPIVLGPASEVYGRKIPLFLGYFLFLLSQIPVARATSIRSMLIWRFVGGVGSSGSPSIVGGYLADFLRPVERGVAVAIFAATTLAGPSVGAIVGSVLLGSPLGWRWAAWLSLIMGVAFAAVAWLVVPETYVPVLLQRKARRLRLETGNWAFHAKIDESDMSVREFVVRYLTRPFVMLVQEPILVLMTLYASFTFGMMYFLFVVSHPSFGLTCLAMSVSSAHHDRYRPTPSAFAPNEASRRSCQRFHSSRWSSAFSSDPYTSLDTHLSPTWPSCETVVAEFTPKIAYHPCWSAPSSSPWAFCGLPRHLPLSSHRGLKLSRAWP</sequence>
<feature type="transmembrane region" description="Helical" evidence="6">
    <location>
        <begin position="142"/>
        <end position="164"/>
    </location>
</feature>
<evidence type="ECO:0000256" key="3">
    <source>
        <dbReference type="ARBA" id="ARBA00022989"/>
    </source>
</evidence>
<dbReference type="SUPFAM" id="SSF103473">
    <property type="entry name" value="MFS general substrate transporter"/>
    <property type="match status" value="1"/>
</dbReference>
<dbReference type="PROSITE" id="PS50850">
    <property type="entry name" value="MFS"/>
    <property type="match status" value="1"/>
</dbReference>
<dbReference type="STRING" id="177199.A0A420YEI7"/>
<dbReference type="GO" id="GO:0022857">
    <property type="term" value="F:transmembrane transporter activity"/>
    <property type="evidence" value="ECO:0007669"/>
    <property type="project" value="InterPro"/>
</dbReference>
<feature type="transmembrane region" description="Helical" evidence="6">
    <location>
        <begin position="87"/>
        <end position="105"/>
    </location>
</feature>
<feature type="transmembrane region" description="Helical" evidence="6">
    <location>
        <begin position="206"/>
        <end position="226"/>
    </location>
</feature>
<dbReference type="InterPro" id="IPR005829">
    <property type="entry name" value="Sugar_transporter_CS"/>
</dbReference>
<evidence type="ECO:0000256" key="2">
    <source>
        <dbReference type="ARBA" id="ARBA00022692"/>
    </source>
</evidence>
<dbReference type="PANTHER" id="PTHR23502">
    <property type="entry name" value="MAJOR FACILITATOR SUPERFAMILY"/>
    <property type="match status" value="1"/>
</dbReference>
<feature type="transmembrane region" description="Helical" evidence="6">
    <location>
        <begin position="176"/>
        <end position="199"/>
    </location>
</feature>
<dbReference type="EMBL" id="QVQW01000015">
    <property type="protein sequence ID" value="RKU46325.1"/>
    <property type="molecule type" value="Genomic_DNA"/>
</dbReference>
<evidence type="ECO:0000256" key="6">
    <source>
        <dbReference type="SAM" id="Phobius"/>
    </source>
</evidence>
<dbReference type="InterPro" id="IPR011701">
    <property type="entry name" value="MFS"/>
</dbReference>
<keyword evidence="2 6" id="KW-0812">Transmembrane</keyword>
<keyword evidence="9" id="KW-1185">Reference proteome</keyword>